<keyword evidence="1" id="KW-0285">Flavoprotein</keyword>
<dbReference type="InterPro" id="IPR027477">
    <property type="entry name" value="Succ_DH/fumarate_Rdtase_cat_sf"/>
</dbReference>
<dbReference type="InterPro" id="IPR014614">
    <property type="entry name" value="KsdD_DH"/>
</dbReference>
<evidence type="ECO:0000313" key="4">
    <source>
        <dbReference type="EMBL" id="PWN92738.1"/>
    </source>
</evidence>
<name>A0A316YVQ2_9BASI</name>
<dbReference type="InterPro" id="IPR003953">
    <property type="entry name" value="FAD-dep_OxRdtase_2_FAD-bd"/>
</dbReference>
<dbReference type="GeneID" id="37045091"/>
<proteinExistence type="predicted"/>
<dbReference type="STRING" id="215250.A0A316YVQ2"/>
<dbReference type="NCBIfam" id="NF009472">
    <property type="entry name" value="PRK12834.1"/>
    <property type="match status" value="1"/>
</dbReference>
<dbReference type="PIRSF" id="PIRSF036654">
    <property type="entry name" value="UCP036654"/>
    <property type="match status" value="1"/>
</dbReference>
<accession>A0A316YVQ2</accession>
<protein>
    <submittedName>
        <fullName evidence="4">Fumarate reductase/succinate dehydrogenase flavo protein-like protein</fullName>
    </submittedName>
</protein>
<feature type="domain" description="FAD-dependent oxidoreductase 2 FAD-binding" evidence="3">
    <location>
        <begin position="7"/>
        <end position="548"/>
    </location>
</feature>
<dbReference type="RefSeq" id="XP_025379936.1">
    <property type="nucleotide sequence ID" value="XM_025523175.1"/>
</dbReference>
<keyword evidence="5" id="KW-1185">Reference proteome</keyword>
<dbReference type="EMBL" id="KZ819634">
    <property type="protein sequence ID" value="PWN92738.1"/>
    <property type="molecule type" value="Genomic_DNA"/>
</dbReference>
<evidence type="ECO:0000313" key="5">
    <source>
        <dbReference type="Proteomes" id="UP000245768"/>
    </source>
</evidence>
<dbReference type="SUPFAM" id="SSF51905">
    <property type="entry name" value="FAD/NAD(P)-binding domain"/>
    <property type="match status" value="1"/>
</dbReference>
<evidence type="ECO:0000259" key="3">
    <source>
        <dbReference type="Pfam" id="PF00890"/>
    </source>
</evidence>
<dbReference type="Pfam" id="PF00890">
    <property type="entry name" value="FAD_binding_2"/>
    <property type="match status" value="1"/>
</dbReference>
<dbReference type="Proteomes" id="UP000245768">
    <property type="component" value="Unassembled WGS sequence"/>
</dbReference>
<dbReference type="InterPro" id="IPR036188">
    <property type="entry name" value="FAD/NAD-bd_sf"/>
</dbReference>
<dbReference type="Gene3D" id="3.50.50.60">
    <property type="entry name" value="FAD/NAD(P)-binding domain"/>
    <property type="match status" value="1"/>
</dbReference>
<dbReference type="GO" id="GO:0016627">
    <property type="term" value="F:oxidoreductase activity, acting on the CH-CH group of donors"/>
    <property type="evidence" value="ECO:0007669"/>
    <property type="project" value="InterPro"/>
</dbReference>
<organism evidence="4 5">
    <name type="scientific">Acaromyces ingoldii</name>
    <dbReference type="NCBI Taxonomy" id="215250"/>
    <lineage>
        <taxon>Eukaryota</taxon>
        <taxon>Fungi</taxon>
        <taxon>Dikarya</taxon>
        <taxon>Basidiomycota</taxon>
        <taxon>Ustilaginomycotina</taxon>
        <taxon>Exobasidiomycetes</taxon>
        <taxon>Exobasidiales</taxon>
        <taxon>Cryptobasidiaceae</taxon>
        <taxon>Acaromyces</taxon>
    </lineage>
</organism>
<dbReference type="PANTHER" id="PTHR43260">
    <property type="entry name" value="3-KETOSTEROID-DELTA-1-DEHYDROGENASE"/>
    <property type="match status" value="1"/>
</dbReference>
<reference evidence="4 5" key="1">
    <citation type="journal article" date="2018" name="Mol. Biol. Evol.">
        <title>Broad Genomic Sampling Reveals a Smut Pathogenic Ancestry of the Fungal Clade Ustilaginomycotina.</title>
        <authorList>
            <person name="Kijpornyongpan T."/>
            <person name="Mondo S.J."/>
            <person name="Barry K."/>
            <person name="Sandor L."/>
            <person name="Lee J."/>
            <person name="Lipzen A."/>
            <person name="Pangilinan J."/>
            <person name="LaButti K."/>
            <person name="Hainaut M."/>
            <person name="Henrissat B."/>
            <person name="Grigoriev I.V."/>
            <person name="Spatafora J.W."/>
            <person name="Aime M.C."/>
        </authorList>
    </citation>
    <scope>NUCLEOTIDE SEQUENCE [LARGE SCALE GENOMIC DNA]</scope>
    <source>
        <strain evidence="4 5">MCA 4198</strain>
    </source>
</reference>
<dbReference type="OrthoDB" id="3345469at2759"/>
<dbReference type="InParanoid" id="A0A316YVQ2"/>
<evidence type="ECO:0000256" key="1">
    <source>
        <dbReference type="ARBA" id="ARBA00022630"/>
    </source>
</evidence>
<dbReference type="AlphaFoldDB" id="A0A316YVQ2"/>
<keyword evidence="2" id="KW-0560">Oxidoreductase</keyword>
<sequence length="565" mass="61231">MTEEEPVVIVGGGLAGLVAAYEITKAGKKVIIVDQENEGSLGGQAFWSLGGLFLVDSKQQRRMGIKDSKELAMRDWMNSAAFDRPDDEDYWAKQWAEAFVNFAHDGFRDYLDEVGLSIMPNVGWAERGSMNAEGHGNSVPRFHITWGTGPEVVRVFREPVLEAAKKGLVDFRFRHRVDSILIGEGGRATGVSGTVLAPSTAERGVSTDRKALDTFTITGRAVVVSSGGIGGNVDLVRQMWPTKRLGRAPRKVVVGVPAHVDGRMLKISEDAGANLVNQDRMWHYTEGLTNWDPIWPMHGIRIIPGPSSLWLDATGKRLPSPCFPGCDTMATLKAILDTGYDYTWFLLDQSIIAKEFALSGSEQNPDITGKSLSLLITSRLFSGGKGTGPVQAFQNKGADFVVRDTFEELVQGMNELAAKQEGNEAPPPLEYAALRKVVEDRDSQVDNPYTKDAQQMLINNGRAYWLDRLTRIAKPHKLLAPGNGPLIAVRMNIVTRKTLGGIQTNLKGQVIGQKSREEVVPGLYAAGEVSGFGGGGVHGWGALEGTFLGGCIFGGRAVGRTLAAL</sequence>
<dbReference type="PANTHER" id="PTHR43260:SF1">
    <property type="entry name" value="KSDD-LIKE STEROID DEHYDROGENASE RV0785"/>
    <property type="match status" value="1"/>
</dbReference>
<dbReference type="Gene3D" id="3.90.700.10">
    <property type="entry name" value="Succinate dehydrogenase/fumarate reductase flavoprotein, catalytic domain"/>
    <property type="match status" value="1"/>
</dbReference>
<evidence type="ECO:0000256" key="2">
    <source>
        <dbReference type="ARBA" id="ARBA00023002"/>
    </source>
</evidence>
<gene>
    <name evidence="4" type="ORF">FA10DRAFT_273600</name>
</gene>